<dbReference type="NCBIfam" id="TIGR04183">
    <property type="entry name" value="Por_Secre_tail"/>
    <property type="match status" value="1"/>
</dbReference>
<protein>
    <recommendedName>
        <fullName evidence="1">Secretion system C-terminal sorting domain-containing protein</fullName>
    </recommendedName>
</protein>
<feature type="domain" description="Secretion system C-terminal sorting" evidence="1">
    <location>
        <begin position="168"/>
        <end position="242"/>
    </location>
</feature>
<evidence type="ECO:0000313" key="2">
    <source>
        <dbReference type="EMBL" id="TKJ40124.1"/>
    </source>
</evidence>
<dbReference type="InterPro" id="IPR011050">
    <property type="entry name" value="Pectin_lyase_fold/virulence"/>
</dbReference>
<name>A0A532UYT5_UNCL8</name>
<dbReference type="InterPro" id="IPR026444">
    <property type="entry name" value="Secre_tail"/>
</dbReference>
<reference evidence="2 3" key="1">
    <citation type="submission" date="2017-06" db="EMBL/GenBank/DDBJ databases">
        <title>Novel microbial phyla capable of carbon fixation and sulfur reduction in deep-sea sediments.</title>
        <authorList>
            <person name="Huang J."/>
            <person name="Baker B."/>
            <person name="Wang Y."/>
        </authorList>
    </citation>
    <scope>NUCLEOTIDE SEQUENCE [LARGE SCALE GENOMIC DNA]</scope>
    <source>
        <strain evidence="2">B3_LCP</strain>
    </source>
</reference>
<gene>
    <name evidence="2" type="ORF">CEE37_10335</name>
</gene>
<dbReference type="InterPro" id="IPR012334">
    <property type="entry name" value="Pectin_lyas_fold"/>
</dbReference>
<evidence type="ECO:0000313" key="3">
    <source>
        <dbReference type="Proteomes" id="UP000319619"/>
    </source>
</evidence>
<accession>A0A532UYT5</accession>
<comment type="caution">
    <text evidence="2">The sequence shown here is derived from an EMBL/GenBank/DDBJ whole genome shotgun (WGS) entry which is preliminary data.</text>
</comment>
<dbReference type="SUPFAM" id="SSF51126">
    <property type="entry name" value="Pectin lyase-like"/>
    <property type="match status" value="1"/>
</dbReference>
<proteinExistence type="predicted"/>
<dbReference type="Pfam" id="PF18962">
    <property type="entry name" value="Por_Secre_tail"/>
    <property type="match status" value="1"/>
</dbReference>
<dbReference type="AlphaFoldDB" id="A0A532UYT5"/>
<dbReference type="Proteomes" id="UP000319619">
    <property type="component" value="Unassembled WGS sequence"/>
</dbReference>
<organism evidence="2 3">
    <name type="scientific">candidate division LCP-89 bacterium B3_LCP</name>
    <dbReference type="NCBI Taxonomy" id="2012998"/>
    <lineage>
        <taxon>Bacteria</taxon>
        <taxon>Pseudomonadati</taxon>
        <taxon>Bacteria division LCP-89</taxon>
    </lineage>
</organism>
<dbReference type="Gene3D" id="2.60.40.4070">
    <property type="match status" value="1"/>
</dbReference>
<dbReference type="Gene3D" id="2.160.20.10">
    <property type="entry name" value="Single-stranded right-handed beta-helix, Pectin lyase-like"/>
    <property type="match status" value="1"/>
</dbReference>
<dbReference type="EMBL" id="NJBN01000006">
    <property type="protein sequence ID" value="TKJ40124.1"/>
    <property type="molecule type" value="Genomic_DNA"/>
</dbReference>
<sequence>MISHNLIYDNISVLNGAGIFATYSSTVTIINNTVVNNECTSTSTEAKGGGICVGTGNSSFSGQNNIIYYNSSYNDPEIYGTVQLTYSCVSTGLAGTGNISNSPEFLDLIGGDLNLHETSPCIDAGDPNSPLDPDGTTADMGALFYDHGLGVNSDNPLIQPSTMRLSAYPNPFNPVAVIRYQLPVMSYVSLIVYDISGRLVTELANGWQDTGEHEAIFDGSDLASGIYIYRLSSGDQAISGKTVLMK</sequence>
<evidence type="ECO:0000259" key="1">
    <source>
        <dbReference type="Pfam" id="PF18962"/>
    </source>
</evidence>